<dbReference type="EMBL" id="ML996178">
    <property type="protein sequence ID" value="KAF2732381.1"/>
    <property type="molecule type" value="Genomic_DNA"/>
</dbReference>
<organism evidence="2 3">
    <name type="scientific">Polyplosphaeria fusca</name>
    <dbReference type="NCBI Taxonomy" id="682080"/>
    <lineage>
        <taxon>Eukaryota</taxon>
        <taxon>Fungi</taxon>
        <taxon>Dikarya</taxon>
        <taxon>Ascomycota</taxon>
        <taxon>Pezizomycotina</taxon>
        <taxon>Dothideomycetes</taxon>
        <taxon>Pleosporomycetidae</taxon>
        <taxon>Pleosporales</taxon>
        <taxon>Tetraplosphaeriaceae</taxon>
        <taxon>Polyplosphaeria</taxon>
    </lineage>
</organism>
<dbReference type="PANTHER" id="PTHR43539:SF68">
    <property type="entry name" value="FLAVIN-BINDING MONOOXYGENASE-LIKE PROTEIN (AFU_ORTHOLOGUE AFUA_4G09220)"/>
    <property type="match status" value="1"/>
</dbReference>
<keyword evidence="1" id="KW-0560">Oxidoreductase</keyword>
<dbReference type="GO" id="GO:0050660">
    <property type="term" value="F:flavin adenine dinucleotide binding"/>
    <property type="evidence" value="ECO:0007669"/>
    <property type="project" value="TreeGrafter"/>
</dbReference>
<dbReference type="PANTHER" id="PTHR43539">
    <property type="entry name" value="FLAVIN-BINDING MONOOXYGENASE-LIKE PROTEIN (AFU_ORTHOLOGUE AFUA_4G09220)"/>
    <property type="match status" value="1"/>
</dbReference>
<dbReference type="SUPFAM" id="SSF51905">
    <property type="entry name" value="FAD/NAD(P)-binding domain"/>
    <property type="match status" value="1"/>
</dbReference>
<gene>
    <name evidence="2" type="ORF">EJ04DRAFT_544696</name>
</gene>
<dbReference type="Gene3D" id="3.50.50.60">
    <property type="entry name" value="FAD/NAD(P)-binding domain"/>
    <property type="match status" value="1"/>
</dbReference>
<keyword evidence="3" id="KW-1185">Reference proteome</keyword>
<dbReference type="Proteomes" id="UP000799444">
    <property type="component" value="Unassembled WGS sequence"/>
</dbReference>
<accession>A0A9P4QWU6</accession>
<protein>
    <submittedName>
        <fullName evidence="2">FAD/NAD(P)-binding domain-containing protein</fullName>
    </submittedName>
</protein>
<evidence type="ECO:0000313" key="3">
    <source>
        <dbReference type="Proteomes" id="UP000799444"/>
    </source>
</evidence>
<dbReference type="GO" id="GO:0004497">
    <property type="term" value="F:monooxygenase activity"/>
    <property type="evidence" value="ECO:0007669"/>
    <property type="project" value="TreeGrafter"/>
</dbReference>
<dbReference type="AlphaFoldDB" id="A0A9P4QWU6"/>
<dbReference type="InterPro" id="IPR036188">
    <property type="entry name" value="FAD/NAD-bd_sf"/>
</dbReference>
<comment type="caution">
    <text evidence="2">The sequence shown here is derived from an EMBL/GenBank/DDBJ whole genome shotgun (WGS) entry which is preliminary data.</text>
</comment>
<name>A0A9P4QWU6_9PLEO</name>
<dbReference type="Pfam" id="PF13738">
    <property type="entry name" value="Pyr_redox_3"/>
    <property type="match status" value="1"/>
</dbReference>
<proteinExistence type="predicted"/>
<reference evidence="2" key="1">
    <citation type="journal article" date="2020" name="Stud. Mycol.">
        <title>101 Dothideomycetes genomes: a test case for predicting lifestyles and emergence of pathogens.</title>
        <authorList>
            <person name="Haridas S."/>
            <person name="Albert R."/>
            <person name="Binder M."/>
            <person name="Bloem J."/>
            <person name="Labutti K."/>
            <person name="Salamov A."/>
            <person name="Andreopoulos B."/>
            <person name="Baker S."/>
            <person name="Barry K."/>
            <person name="Bills G."/>
            <person name="Bluhm B."/>
            <person name="Cannon C."/>
            <person name="Castanera R."/>
            <person name="Culley D."/>
            <person name="Daum C."/>
            <person name="Ezra D."/>
            <person name="Gonzalez J."/>
            <person name="Henrissat B."/>
            <person name="Kuo A."/>
            <person name="Liang C."/>
            <person name="Lipzen A."/>
            <person name="Lutzoni F."/>
            <person name="Magnuson J."/>
            <person name="Mondo S."/>
            <person name="Nolan M."/>
            <person name="Ohm R."/>
            <person name="Pangilinan J."/>
            <person name="Park H.-J."/>
            <person name="Ramirez L."/>
            <person name="Alfaro M."/>
            <person name="Sun H."/>
            <person name="Tritt A."/>
            <person name="Yoshinaga Y."/>
            <person name="Zwiers L.-H."/>
            <person name="Turgeon B."/>
            <person name="Goodwin S."/>
            <person name="Spatafora J."/>
            <person name="Crous P."/>
            <person name="Grigoriev I."/>
        </authorList>
    </citation>
    <scope>NUCLEOTIDE SEQUENCE</scope>
    <source>
        <strain evidence="2">CBS 125425</strain>
    </source>
</reference>
<dbReference type="InterPro" id="IPR050982">
    <property type="entry name" value="Auxin_biosynth/cation_transpt"/>
</dbReference>
<evidence type="ECO:0000313" key="2">
    <source>
        <dbReference type="EMBL" id="KAF2732381.1"/>
    </source>
</evidence>
<evidence type="ECO:0000256" key="1">
    <source>
        <dbReference type="ARBA" id="ARBA00023002"/>
    </source>
</evidence>
<sequence>MSNRRVPVASLPGALPQTQIDPGTDAKAIAASLTLDFGHLEASDFTKDAFWRDTYALTGTLRTFHTNQTIVAAFRDVCETREPKGFRLHIHDATLAKTWIDVPFGFEVTATPKTTCSGILSLVPSAGGWKIWVMRTTLEQLVGENDVDKLETAPKKEPSISLDQDGCQFGAVVVGAGQAGLSVAGRLKALGVEYVVLEKNDNVGDNWKLRYQSARLHTTRQYSHLPFNRTFPTGQYQEWLSKDDLARGYQDWAHTYGINIWVSTALVTGTWDKDTLFWTLKIVRGGKSCTIRCAHVILACGAGGQVPVMPALPNRERFLGTVLHSAEYLDSSNFKGKNGIVVGIANTAHDVAEDMVDARLDSVTIVQRSRTYVMPREYYQKVQDLLYNDSVSTEYADRLTFSQPLAIARLLAHQGLHAAAREEPRRFDALEKAGFKLDRYGDIMHYLYDRMGGYYMDVGASQKIADGKIRIMSDSLPIAYTSTGLRFGDGAELPADLIVFATGFEQDMSLLVRRLFGNAVAEQADEFWGVDEEGELLGAFKPNNQPNLWYHGGALGHARYYSRFIALTICTALKGTPFPVYRDPQRFETFQRKNNSVALPPGTIT</sequence>
<dbReference type="OrthoDB" id="74360at2759"/>